<dbReference type="RefSeq" id="WP_120324338.1">
    <property type="nucleotide sequence ID" value="NZ_RAPF01000003.1"/>
</dbReference>
<accession>A0A420EMQ4</accession>
<dbReference type="AlphaFoldDB" id="A0A420EMQ4"/>
<evidence type="ECO:0000256" key="6">
    <source>
        <dbReference type="ARBA" id="ARBA00022842"/>
    </source>
</evidence>
<evidence type="ECO:0000256" key="1">
    <source>
        <dbReference type="ARBA" id="ARBA00001936"/>
    </source>
</evidence>
<proteinExistence type="inferred from homology"/>
<dbReference type="PROSITE" id="PS51462">
    <property type="entry name" value="NUDIX"/>
    <property type="match status" value="1"/>
</dbReference>
<keyword evidence="6" id="KW-0460">Magnesium</keyword>
<evidence type="ECO:0000313" key="10">
    <source>
        <dbReference type="Proteomes" id="UP000284395"/>
    </source>
</evidence>
<name>A0A420EMQ4_9SPHN</name>
<dbReference type="PANTHER" id="PTHR12992:SF11">
    <property type="entry name" value="MITOCHONDRIAL COENZYME A DIPHOSPHATASE NUDT8"/>
    <property type="match status" value="1"/>
</dbReference>
<keyword evidence="10" id="KW-1185">Reference proteome</keyword>
<gene>
    <name evidence="9" type="ORF">D6851_07940</name>
</gene>
<dbReference type="SUPFAM" id="SSF55811">
    <property type="entry name" value="Nudix"/>
    <property type="match status" value="1"/>
</dbReference>
<dbReference type="EMBL" id="RAPF01000003">
    <property type="protein sequence ID" value="RKF21933.1"/>
    <property type="molecule type" value="Genomic_DNA"/>
</dbReference>
<dbReference type="GO" id="GO:0009132">
    <property type="term" value="P:nucleoside diphosphate metabolic process"/>
    <property type="evidence" value="ECO:0007669"/>
    <property type="project" value="InterPro"/>
</dbReference>
<keyword evidence="7" id="KW-0464">Manganese</keyword>
<dbReference type="Gene3D" id="3.90.79.10">
    <property type="entry name" value="Nucleoside Triphosphate Pyrophosphohydrolase"/>
    <property type="match status" value="1"/>
</dbReference>
<evidence type="ECO:0000259" key="8">
    <source>
        <dbReference type="PROSITE" id="PS51462"/>
    </source>
</evidence>
<reference evidence="9 10" key="1">
    <citation type="submission" date="2018-09" db="EMBL/GenBank/DDBJ databases">
        <title>Altererythrobacter spongiae sp. nov., isolated from a marine sponge.</title>
        <authorList>
            <person name="Zhuang L."/>
            <person name="Luo L."/>
        </authorList>
    </citation>
    <scope>NUCLEOTIDE SEQUENCE [LARGE SCALE GENOMIC DNA]</scope>
    <source>
        <strain evidence="9 10">HN-Y73</strain>
    </source>
</reference>
<protein>
    <submittedName>
        <fullName evidence="9">CoA pyrophosphatase</fullName>
    </submittedName>
</protein>
<evidence type="ECO:0000256" key="7">
    <source>
        <dbReference type="ARBA" id="ARBA00023211"/>
    </source>
</evidence>
<dbReference type="InterPro" id="IPR000059">
    <property type="entry name" value="NUDIX_hydrolase_NudL_CS"/>
</dbReference>
<evidence type="ECO:0000256" key="4">
    <source>
        <dbReference type="ARBA" id="ARBA00022723"/>
    </source>
</evidence>
<dbReference type="NCBIfam" id="NF007980">
    <property type="entry name" value="PRK10707.1"/>
    <property type="match status" value="1"/>
</dbReference>
<keyword evidence="5" id="KW-0378">Hydrolase</keyword>
<evidence type="ECO:0000313" key="9">
    <source>
        <dbReference type="EMBL" id="RKF21933.1"/>
    </source>
</evidence>
<dbReference type="InterPro" id="IPR000086">
    <property type="entry name" value="NUDIX_hydrolase_dom"/>
</dbReference>
<evidence type="ECO:0000256" key="3">
    <source>
        <dbReference type="ARBA" id="ARBA00006506"/>
    </source>
</evidence>
<dbReference type="GO" id="GO:0000287">
    <property type="term" value="F:magnesium ion binding"/>
    <property type="evidence" value="ECO:0007669"/>
    <property type="project" value="InterPro"/>
</dbReference>
<sequence length="200" mass="22403">MSTLLQRLQRLFDEGHGIEISDLRSDRKFAPERLRPAAVLIGVTNRPKPGILFTHRADHMRSHPGQVAFPGGKLDPGEDSIEAALREAQEELSINPQDVTVIGASDRFITGSGFDVTPVLGLVPPDLPLAPNPREVSEWFEAPLDFIFNPANHVEKHGMFRGLNRHYLEINWQGHRIWGVTAAIIANLSRRLAWEELLND</sequence>
<evidence type="ECO:0000256" key="2">
    <source>
        <dbReference type="ARBA" id="ARBA00001946"/>
    </source>
</evidence>
<organism evidence="9 10">
    <name type="scientific">Altericroceibacterium spongiae</name>
    <dbReference type="NCBI Taxonomy" id="2320269"/>
    <lineage>
        <taxon>Bacteria</taxon>
        <taxon>Pseudomonadati</taxon>
        <taxon>Pseudomonadota</taxon>
        <taxon>Alphaproteobacteria</taxon>
        <taxon>Sphingomonadales</taxon>
        <taxon>Erythrobacteraceae</taxon>
        <taxon>Altericroceibacterium</taxon>
    </lineage>
</organism>
<evidence type="ECO:0000256" key="5">
    <source>
        <dbReference type="ARBA" id="ARBA00022801"/>
    </source>
</evidence>
<dbReference type="PROSITE" id="PS01293">
    <property type="entry name" value="NUDIX_COA"/>
    <property type="match status" value="1"/>
</dbReference>
<dbReference type="Pfam" id="PF00293">
    <property type="entry name" value="NUDIX"/>
    <property type="match status" value="1"/>
</dbReference>
<comment type="similarity">
    <text evidence="3">Belongs to the Nudix hydrolase family. PCD1 subfamily.</text>
</comment>
<dbReference type="InterPro" id="IPR045121">
    <property type="entry name" value="CoAse"/>
</dbReference>
<dbReference type="Proteomes" id="UP000284395">
    <property type="component" value="Unassembled WGS sequence"/>
</dbReference>
<dbReference type="InterPro" id="IPR015797">
    <property type="entry name" value="NUDIX_hydrolase-like_dom_sf"/>
</dbReference>
<dbReference type="OrthoDB" id="9802805at2"/>
<comment type="cofactor">
    <cofactor evidence="1">
        <name>Mn(2+)</name>
        <dbReference type="ChEBI" id="CHEBI:29035"/>
    </cofactor>
</comment>
<keyword evidence="4" id="KW-0479">Metal-binding</keyword>
<feature type="domain" description="Nudix hydrolase" evidence="8">
    <location>
        <begin position="34"/>
        <end position="164"/>
    </location>
</feature>
<dbReference type="CDD" id="cd03426">
    <property type="entry name" value="NUDIX_CoAse_Nudt7"/>
    <property type="match status" value="1"/>
</dbReference>
<dbReference type="GO" id="GO:0010945">
    <property type="term" value="F:coenzyme A diphosphatase activity"/>
    <property type="evidence" value="ECO:0007669"/>
    <property type="project" value="InterPro"/>
</dbReference>
<dbReference type="GO" id="GO:0030145">
    <property type="term" value="F:manganese ion binding"/>
    <property type="evidence" value="ECO:0007669"/>
    <property type="project" value="InterPro"/>
</dbReference>
<comment type="caution">
    <text evidence="9">The sequence shown here is derived from an EMBL/GenBank/DDBJ whole genome shotgun (WGS) entry which is preliminary data.</text>
</comment>
<comment type="cofactor">
    <cofactor evidence="2">
        <name>Mg(2+)</name>
        <dbReference type="ChEBI" id="CHEBI:18420"/>
    </cofactor>
</comment>
<dbReference type="PANTHER" id="PTHR12992">
    <property type="entry name" value="NUDIX HYDROLASE"/>
    <property type="match status" value="1"/>
</dbReference>